<keyword evidence="2" id="KW-0812">Transmembrane</keyword>
<reference evidence="3 4" key="1">
    <citation type="submission" date="2024-02" db="EMBL/GenBank/DDBJ databases">
        <authorList>
            <person name="Chen Y."/>
            <person name="Shah S."/>
            <person name="Dougan E. K."/>
            <person name="Thang M."/>
            <person name="Chan C."/>
        </authorList>
    </citation>
    <scope>NUCLEOTIDE SEQUENCE [LARGE SCALE GENOMIC DNA]</scope>
</reference>
<keyword evidence="2" id="KW-0472">Membrane</keyword>
<organism evidence="3 4">
    <name type="scientific">Durusdinium trenchii</name>
    <dbReference type="NCBI Taxonomy" id="1381693"/>
    <lineage>
        <taxon>Eukaryota</taxon>
        <taxon>Sar</taxon>
        <taxon>Alveolata</taxon>
        <taxon>Dinophyceae</taxon>
        <taxon>Suessiales</taxon>
        <taxon>Symbiodiniaceae</taxon>
        <taxon>Durusdinium</taxon>
    </lineage>
</organism>
<proteinExistence type="predicted"/>
<evidence type="ECO:0000313" key="4">
    <source>
        <dbReference type="Proteomes" id="UP001642484"/>
    </source>
</evidence>
<dbReference type="EMBL" id="CAXAMN010025339">
    <property type="protein sequence ID" value="CAK9094455.1"/>
    <property type="molecule type" value="Genomic_DNA"/>
</dbReference>
<comment type="caution">
    <text evidence="3">The sequence shown here is derived from an EMBL/GenBank/DDBJ whole genome shotgun (WGS) entry which is preliminary data.</text>
</comment>
<feature type="transmembrane region" description="Helical" evidence="2">
    <location>
        <begin position="47"/>
        <end position="69"/>
    </location>
</feature>
<feature type="region of interest" description="Disordered" evidence="1">
    <location>
        <begin position="1"/>
        <end position="40"/>
    </location>
</feature>
<evidence type="ECO:0008006" key="5">
    <source>
        <dbReference type="Google" id="ProtNLM"/>
    </source>
</evidence>
<accession>A0ABP0R1N1</accession>
<feature type="transmembrane region" description="Helical" evidence="2">
    <location>
        <begin position="288"/>
        <end position="313"/>
    </location>
</feature>
<gene>
    <name evidence="3" type="ORF">CCMP2556_LOCUS45050</name>
</gene>
<name>A0ABP0R1N1_9DINO</name>
<keyword evidence="4" id="KW-1185">Reference proteome</keyword>
<evidence type="ECO:0000313" key="3">
    <source>
        <dbReference type="EMBL" id="CAK9094455.1"/>
    </source>
</evidence>
<protein>
    <recommendedName>
        <fullName evidence="5">PrsW family intramembrane metalloprotease</fullName>
    </recommendedName>
</protein>
<evidence type="ECO:0000256" key="2">
    <source>
        <dbReference type="SAM" id="Phobius"/>
    </source>
</evidence>
<dbReference type="Proteomes" id="UP001642484">
    <property type="component" value="Unassembled WGS sequence"/>
</dbReference>
<feature type="transmembrane region" description="Helical" evidence="2">
    <location>
        <begin position="81"/>
        <end position="100"/>
    </location>
</feature>
<evidence type="ECO:0000256" key="1">
    <source>
        <dbReference type="SAM" id="MobiDB-lite"/>
    </source>
</evidence>
<feature type="transmembrane region" description="Helical" evidence="2">
    <location>
        <begin position="112"/>
        <end position="131"/>
    </location>
</feature>
<keyword evidence="2" id="KW-1133">Transmembrane helix</keyword>
<sequence>MRQKERQIQQLPARAADRATKTGGSTMEYGSVEGKQSSFTPGKRKRLNVVAILVSLLTPCAVFCGVFVALSFQLHYWSPSISWFSVTAGLALAGIAGFLARRNQIREQDPTWFTFAALAYLFATVFGAILGDMNYWYNMQPFYDIENINSYPDVNPARERGQQLMDAGRVYFEDGTGLDISKSMSFKNLDRYCVAPIVHGQSPLDSYDFWAVGLNCCGSSTGAFQCGEYNNPKAHAGLRLMQEEQRPFFRLAVQQAEAAYNIKANHPLFFYWMQDPVAEILHYKTSGFAWALIAIATHFAFNLLCVAGAALAFSKLAQDV</sequence>